<comment type="caution">
    <text evidence="10">The sequence shown here is derived from an EMBL/GenBank/DDBJ whole genome shotgun (WGS) entry which is preliminary data.</text>
</comment>
<evidence type="ECO:0000256" key="6">
    <source>
        <dbReference type="ARBA" id="ARBA00022679"/>
    </source>
</evidence>
<comment type="function">
    <text evidence="1">The purine nucleoside phosphorylases catalyze the phosphorolytic breakdown of the N-glycosidic bond in the beta-(deoxy)ribonucleoside molecules, with the formation of the corresponding free purine bases and pentose-1-phosphate. Cleaves guanosine, inosine, 2'-deoxyguanosine and 2'-deoxyinosine.</text>
</comment>
<evidence type="ECO:0000313" key="11">
    <source>
        <dbReference type="Proteomes" id="UP000285376"/>
    </source>
</evidence>
<evidence type="ECO:0000256" key="5">
    <source>
        <dbReference type="ARBA" id="ARBA00022676"/>
    </source>
</evidence>
<evidence type="ECO:0000256" key="8">
    <source>
        <dbReference type="ARBA" id="ARBA00048556"/>
    </source>
</evidence>
<sequence length="325" mass="34642">MRTLPRYVEDMTQSQTHGLPSWPTDAAAEFNAAMTLADSAAAYIRAASGVEYVDALLILGTGWRGALDALTGTSAADESDADGFTGNIDAETSVEVLWRADAPSVPGFVEPVAENNRAELLLVRIGSDDTDDVAGDVRHVLVQTGRAHLYDGYGVHAVVHPIRVAAALNAERVVFTSDCGSLRDDIAPGTVLIIRDHLNPTFATPLVGSAKFADLRGMWSQNLAELAREHEPSLRDACFAFVPGPQYQTPSEVKMLRNAGADCVGMSTVLGALAARERGMEMVGLSVVSSAETNNDPNDPLAVLREARRATERHAGLLLHLVTVD</sequence>
<evidence type="ECO:0000256" key="3">
    <source>
        <dbReference type="ARBA" id="ARBA00006751"/>
    </source>
</evidence>
<proteinExistence type="inferred from homology"/>
<evidence type="ECO:0000313" key="10">
    <source>
        <dbReference type="EMBL" id="RHW44977.1"/>
    </source>
</evidence>
<evidence type="ECO:0000256" key="4">
    <source>
        <dbReference type="ARBA" id="ARBA00011886"/>
    </source>
</evidence>
<dbReference type="GO" id="GO:0005737">
    <property type="term" value="C:cytoplasm"/>
    <property type="evidence" value="ECO:0007669"/>
    <property type="project" value="TreeGrafter"/>
</dbReference>
<comment type="pathway">
    <text evidence="2">Purine metabolism; purine nucleoside salvage.</text>
</comment>
<protein>
    <recommendedName>
        <fullName evidence="4">purine-nucleoside phosphorylase</fullName>
        <ecNumber evidence="4">2.4.2.1</ecNumber>
    </recommendedName>
    <alternativeName>
        <fullName evidence="7">Inosine-guanosine phosphorylase</fullName>
    </alternativeName>
</protein>
<dbReference type="UniPathway" id="UPA00606"/>
<evidence type="ECO:0000256" key="1">
    <source>
        <dbReference type="ARBA" id="ARBA00002678"/>
    </source>
</evidence>
<organism evidence="10 11">
    <name type="scientific">Dermacoccus abyssi</name>
    <dbReference type="NCBI Taxonomy" id="322596"/>
    <lineage>
        <taxon>Bacteria</taxon>
        <taxon>Bacillati</taxon>
        <taxon>Actinomycetota</taxon>
        <taxon>Actinomycetes</taxon>
        <taxon>Micrococcales</taxon>
        <taxon>Dermacoccaceae</taxon>
        <taxon>Dermacoccus</taxon>
    </lineage>
</organism>
<gene>
    <name evidence="10" type="ORF">D1832_10780</name>
</gene>
<evidence type="ECO:0000256" key="7">
    <source>
        <dbReference type="ARBA" id="ARBA00031036"/>
    </source>
</evidence>
<dbReference type="Gene3D" id="3.40.50.1580">
    <property type="entry name" value="Nucleoside phosphorylase domain"/>
    <property type="match status" value="1"/>
</dbReference>
<accession>A0A417Z478</accession>
<evidence type="ECO:0000259" key="9">
    <source>
        <dbReference type="Pfam" id="PF01048"/>
    </source>
</evidence>
<dbReference type="AlphaFoldDB" id="A0A417Z478"/>
<name>A0A417Z478_9MICO</name>
<dbReference type="CDD" id="cd09009">
    <property type="entry name" value="PNP-EcPNPII_like"/>
    <property type="match status" value="1"/>
</dbReference>
<dbReference type="Proteomes" id="UP000285376">
    <property type="component" value="Unassembled WGS sequence"/>
</dbReference>
<keyword evidence="5" id="KW-0328">Glycosyltransferase</keyword>
<dbReference type="Pfam" id="PF01048">
    <property type="entry name" value="PNP_UDP_1"/>
    <property type="match status" value="1"/>
</dbReference>
<dbReference type="PANTHER" id="PTHR11904:SF9">
    <property type="entry name" value="PURINE NUCLEOSIDE PHOSPHORYLASE-RELATED"/>
    <property type="match status" value="1"/>
</dbReference>
<dbReference type="SUPFAM" id="SSF53167">
    <property type="entry name" value="Purine and uridine phosphorylases"/>
    <property type="match status" value="1"/>
</dbReference>
<dbReference type="EMBL" id="QWLM01000012">
    <property type="protein sequence ID" value="RHW44977.1"/>
    <property type="molecule type" value="Genomic_DNA"/>
</dbReference>
<reference evidence="10 11" key="1">
    <citation type="submission" date="2018-08" db="EMBL/GenBank/DDBJ databases">
        <title>Whole genome sequence analysis of Dermacoccus abyssi bacteria isolated from Deep Mariana trench Micromonospora spp reveals genes involved in the environmental adaptation and production of secondary metabolites.</title>
        <authorList>
            <person name="Abdel-Mageed W.M."/>
            <person name="Lehri B."/>
            <person name="Nouioui I."/>
            <person name="Goodfellow I."/>
            <person name="Jaspars M."/>
            <person name="Karlyshev A."/>
        </authorList>
    </citation>
    <scope>NUCLEOTIDE SEQUENCE [LARGE SCALE GENOMIC DNA]</scope>
    <source>
        <strain evidence="10 11">MT1.1</strain>
    </source>
</reference>
<keyword evidence="6" id="KW-0808">Transferase</keyword>
<comment type="catalytic activity">
    <reaction evidence="8">
        <text>a purine 2'-deoxy-D-ribonucleoside + phosphate = a purine nucleobase + 2-deoxy-alpha-D-ribose 1-phosphate</text>
        <dbReference type="Rhea" id="RHEA:36431"/>
        <dbReference type="ChEBI" id="CHEBI:26386"/>
        <dbReference type="ChEBI" id="CHEBI:43474"/>
        <dbReference type="ChEBI" id="CHEBI:57259"/>
        <dbReference type="ChEBI" id="CHEBI:142361"/>
        <dbReference type="EC" id="2.4.2.1"/>
    </reaction>
</comment>
<dbReference type="PANTHER" id="PTHR11904">
    <property type="entry name" value="METHYLTHIOADENOSINE/PURINE NUCLEOSIDE PHOSPHORYLASE"/>
    <property type="match status" value="1"/>
</dbReference>
<dbReference type="EC" id="2.4.2.1" evidence="4"/>
<dbReference type="GO" id="GO:0004731">
    <property type="term" value="F:purine-nucleoside phosphorylase activity"/>
    <property type="evidence" value="ECO:0007669"/>
    <property type="project" value="UniProtKB-EC"/>
</dbReference>
<dbReference type="InterPro" id="IPR011268">
    <property type="entry name" value="Purine_phosphorylase"/>
</dbReference>
<dbReference type="InterPro" id="IPR035994">
    <property type="entry name" value="Nucleoside_phosphorylase_sf"/>
</dbReference>
<feature type="domain" description="Nucleoside phosphorylase" evidence="9">
    <location>
        <begin position="136"/>
        <end position="322"/>
    </location>
</feature>
<dbReference type="InterPro" id="IPR000845">
    <property type="entry name" value="Nucleoside_phosphorylase_d"/>
</dbReference>
<evidence type="ECO:0000256" key="2">
    <source>
        <dbReference type="ARBA" id="ARBA00005058"/>
    </source>
</evidence>
<dbReference type="GO" id="GO:0009116">
    <property type="term" value="P:nucleoside metabolic process"/>
    <property type="evidence" value="ECO:0007669"/>
    <property type="project" value="InterPro"/>
</dbReference>
<comment type="similarity">
    <text evidence="3">Belongs to the PNP/MTAP phosphorylase family.</text>
</comment>